<organism evidence="3 4">
    <name type="scientific">Pseudocercospora fijiensis (strain CIRAD86)</name>
    <name type="common">Black leaf streak disease fungus</name>
    <name type="synonym">Mycosphaerella fijiensis</name>
    <dbReference type="NCBI Taxonomy" id="383855"/>
    <lineage>
        <taxon>Eukaryota</taxon>
        <taxon>Fungi</taxon>
        <taxon>Dikarya</taxon>
        <taxon>Ascomycota</taxon>
        <taxon>Pezizomycotina</taxon>
        <taxon>Dothideomycetes</taxon>
        <taxon>Dothideomycetidae</taxon>
        <taxon>Mycosphaerellales</taxon>
        <taxon>Mycosphaerellaceae</taxon>
        <taxon>Pseudocercospora</taxon>
    </lineage>
</organism>
<evidence type="ECO:0000256" key="1">
    <source>
        <dbReference type="SAM" id="MobiDB-lite"/>
    </source>
</evidence>
<gene>
    <name evidence="3" type="ORF">MYCFIDRAFT_172934</name>
</gene>
<dbReference type="GeneID" id="19332889"/>
<evidence type="ECO:0000313" key="3">
    <source>
        <dbReference type="EMBL" id="EME83865.1"/>
    </source>
</evidence>
<evidence type="ECO:0000256" key="2">
    <source>
        <dbReference type="SAM" id="Phobius"/>
    </source>
</evidence>
<feature type="transmembrane region" description="Helical" evidence="2">
    <location>
        <begin position="213"/>
        <end position="236"/>
    </location>
</feature>
<keyword evidence="2" id="KW-0812">Transmembrane</keyword>
<name>M2Z219_PSEFD</name>
<accession>M2Z219</accession>
<keyword evidence="2" id="KW-1133">Transmembrane helix</keyword>
<protein>
    <submittedName>
        <fullName evidence="3">Uncharacterized protein</fullName>
    </submittedName>
</protein>
<keyword evidence="2" id="KW-0472">Membrane</keyword>
<dbReference type="AlphaFoldDB" id="M2Z219"/>
<dbReference type="EMBL" id="KB446557">
    <property type="protein sequence ID" value="EME83865.1"/>
    <property type="molecule type" value="Genomic_DNA"/>
</dbReference>
<dbReference type="VEuPathDB" id="FungiDB:MYCFIDRAFT_172934"/>
<dbReference type="HOGENOM" id="CLU_1124958_0_0_1"/>
<dbReference type="KEGG" id="pfj:MYCFIDRAFT_172934"/>
<dbReference type="RefSeq" id="XP_007924490.1">
    <property type="nucleotide sequence ID" value="XM_007926299.1"/>
</dbReference>
<feature type="region of interest" description="Disordered" evidence="1">
    <location>
        <begin position="35"/>
        <end position="72"/>
    </location>
</feature>
<proteinExistence type="predicted"/>
<evidence type="ECO:0000313" key="4">
    <source>
        <dbReference type="Proteomes" id="UP000016932"/>
    </source>
</evidence>
<keyword evidence="4" id="KW-1185">Reference proteome</keyword>
<sequence>MGIKALRSDSSVSVVLYVSLNTCCDTPSRGAPALGWKEMLRPPPGKAYLSSRRTRREREQQRPATRQTDRHRRYTLGKGLTQLYAWNVPIVSNPAEKSGSVLWPRFQCWRARAVHRGIRYECFGTRIPARRCAAQPAADARGRLVPASQRLGETEAREKIEKNAGDLGARNRTWMHSRALRKIFVAGDRDVSGRHPITHSSAMHLSRQAKHMLAYLIGCSQMLVECIVALLVGQYFSRWQDMCLAAI</sequence>
<dbReference type="Proteomes" id="UP000016932">
    <property type="component" value="Unassembled WGS sequence"/>
</dbReference>
<reference evidence="3 4" key="1">
    <citation type="journal article" date="2012" name="PLoS Pathog.">
        <title>Diverse lifestyles and strategies of plant pathogenesis encoded in the genomes of eighteen Dothideomycetes fungi.</title>
        <authorList>
            <person name="Ohm R.A."/>
            <person name="Feau N."/>
            <person name="Henrissat B."/>
            <person name="Schoch C.L."/>
            <person name="Horwitz B.A."/>
            <person name="Barry K.W."/>
            <person name="Condon B.J."/>
            <person name="Copeland A.C."/>
            <person name="Dhillon B."/>
            <person name="Glaser F."/>
            <person name="Hesse C.N."/>
            <person name="Kosti I."/>
            <person name="LaButti K."/>
            <person name="Lindquist E.A."/>
            <person name="Lucas S."/>
            <person name="Salamov A.A."/>
            <person name="Bradshaw R.E."/>
            <person name="Ciuffetti L."/>
            <person name="Hamelin R.C."/>
            <person name="Kema G.H.J."/>
            <person name="Lawrence C."/>
            <person name="Scott J.A."/>
            <person name="Spatafora J.W."/>
            <person name="Turgeon B.G."/>
            <person name="de Wit P.J.G.M."/>
            <person name="Zhong S."/>
            <person name="Goodwin S.B."/>
            <person name="Grigoriev I.V."/>
        </authorList>
    </citation>
    <scope>NUCLEOTIDE SEQUENCE [LARGE SCALE GENOMIC DNA]</scope>
    <source>
        <strain evidence="3 4">CIRAD86</strain>
    </source>
</reference>